<dbReference type="Proteomes" id="UP000269721">
    <property type="component" value="Unassembled WGS sequence"/>
</dbReference>
<proteinExistence type="predicted"/>
<dbReference type="AlphaFoldDB" id="A0A4P9WQE6"/>
<organism evidence="1 2">
    <name type="scientific">Blyttiomyces helicus</name>
    <dbReference type="NCBI Taxonomy" id="388810"/>
    <lineage>
        <taxon>Eukaryota</taxon>
        <taxon>Fungi</taxon>
        <taxon>Fungi incertae sedis</taxon>
        <taxon>Chytridiomycota</taxon>
        <taxon>Chytridiomycota incertae sedis</taxon>
        <taxon>Chytridiomycetes</taxon>
        <taxon>Chytridiomycetes incertae sedis</taxon>
        <taxon>Blyttiomyces</taxon>
    </lineage>
</organism>
<evidence type="ECO:0000313" key="1">
    <source>
        <dbReference type="EMBL" id="RKO93440.1"/>
    </source>
</evidence>
<reference evidence="2" key="1">
    <citation type="journal article" date="2018" name="Nat. Microbiol.">
        <title>Leveraging single-cell genomics to expand the fungal tree of life.</title>
        <authorList>
            <person name="Ahrendt S.R."/>
            <person name="Quandt C.A."/>
            <person name="Ciobanu D."/>
            <person name="Clum A."/>
            <person name="Salamov A."/>
            <person name="Andreopoulos B."/>
            <person name="Cheng J.F."/>
            <person name="Woyke T."/>
            <person name="Pelin A."/>
            <person name="Henrissat B."/>
            <person name="Reynolds N.K."/>
            <person name="Benny G.L."/>
            <person name="Smith M.E."/>
            <person name="James T.Y."/>
            <person name="Grigoriev I.V."/>
        </authorList>
    </citation>
    <scope>NUCLEOTIDE SEQUENCE [LARGE SCALE GENOMIC DNA]</scope>
</reference>
<dbReference type="EMBL" id="KZ994242">
    <property type="protein sequence ID" value="RKO93440.1"/>
    <property type="molecule type" value="Genomic_DNA"/>
</dbReference>
<sequence length="211" mass="23529">MAELCDANADLLKIHAEFQETRSRLSANIAGSQRRCEKPYGSRRVDFKEGLEELSPTSINSCNARNWQEGGKGWIKSGLGWWVPSSGEVEIAHKSFGFVRRRVGSRLEGGRNSVKQEINPYNESTGGYTKLEKLFEFRDLWGMMMVESSGKFSSSGESEGRSSVIDERRVLSSVSKDFGKVLSQPMILINNFGIQTPQFRGLKAAKPPTVD</sequence>
<evidence type="ECO:0000313" key="2">
    <source>
        <dbReference type="Proteomes" id="UP000269721"/>
    </source>
</evidence>
<name>A0A4P9WQE6_9FUNG</name>
<accession>A0A4P9WQE6</accession>
<keyword evidence="2" id="KW-1185">Reference proteome</keyword>
<gene>
    <name evidence="1" type="ORF">BDK51DRAFT_32737</name>
</gene>
<protein>
    <submittedName>
        <fullName evidence="1">Uncharacterized protein</fullName>
    </submittedName>
</protein>